<comment type="similarity">
    <text evidence="1 4">Belongs to the universal ribosomal protein uL23 family.</text>
</comment>
<evidence type="ECO:0000256" key="1">
    <source>
        <dbReference type="ARBA" id="ARBA00006700"/>
    </source>
</evidence>
<dbReference type="InterPro" id="IPR013025">
    <property type="entry name" value="Ribosomal_uL23-like"/>
</dbReference>
<keyword evidence="3 4" id="KW-0687">Ribonucleoprotein</keyword>
<dbReference type="EMBL" id="PFBH01000014">
    <property type="protein sequence ID" value="PIR85159.1"/>
    <property type="molecule type" value="Genomic_DNA"/>
</dbReference>
<dbReference type="GO" id="GO:1990904">
    <property type="term" value="C:ribonucleoprotein complex"/>
    <property type="evidence" value="ECO:0007669"/>
    <property type="project" value="UniProtKB-KW"/>
</dbReference>
<evidence type="ECO:0000313" key="7">
    <source>
        <dbReference type="Proteomes" id="UP000229315"/>
    </source>
</evidence>
<keyword evidence="2 4" id="KW-0689">Ribosomal protein</keyword>
<dbReference type="GO" id="GO:0006412">
    <property type="term" value="P:translation"/>
    <property type="evidence" value="ECO:0007669"/>
    <property type="project" value="UniProtKB-UniRule"/>
</dbReference>
<organism evidence="6 7">
    <name type="scientific">Candidatus Kaiserbacteria bacterium CG10_big_fil_rev_8_21_14_0_10_45_20</name>
    <dbReference type="NCBI Taxonomy" id="1974607"/>
    <lineage>
        <taxon>Bacteria</taxon>
        <taxon>Candidatus Kaiseribacteriota</taxon>
    </lineage>
</organism>
<name>A0A2H0UFH7_9BACT</name>
<evidence type="ECO:0000256" key="4">
    <source>
        <dbReference type="HAMAP-Rule" id="MF_01369"/>
    </source>
</evidence>
<sequence>MALFGSKKDEAPKKAVKKSTPAPKKVSSKKGTVKSSSLSVNEVLISPRITEKSAHLTAQRVYTFNISVRANKGDVAKAIYSVYKVRPTKIRVVKNVGKKVRLRTRRGEGTKPASKKAYVYLKEGDRIEFSS</sequence>
<dbReference type="HAMAP" id="MF_01369_B">
    <property type="entry name" value="Ribosomal_uL23_B"/>
    <property type="match status" value="1"/>
</dbReference>
<evidence type="ECO:0000256" key="3">
    <source>
        <dbReference type="ARBA" id="ARBA00023274"/>
    </source>
</evidence>
<accession>A0A2H0UFH7</accession>
<dbReference type="InterPro" id="IPR012678">
    <property type="entry name" value="Ribosomal_uL23/eL15/eS24_sf"/>
</dbReference>
<keyword evidence="4" id="KW-0699">rRNA-binding</keyword>
<keyword evidence="4" id="KW-0694">RNA-binding</keyword>
<dbReference type="AlphaFoldDB" id="A0A2H0UFH7"/>
<feature type="compositionally biased region" description="Basic and acidic residues" evidence="5">
    <location>
        <begin position="1"/>
        <end position="13"/>
    </location>
</feature>
<dbReference type="SUPFAM" id="SSF54189">
    <property type="entry name" value="Ribosomal proteins S24e, L23 and L15e"/>
    <property type="match status" value="1"/>
</dbReference>
<evidence type="ECO:0000256" key="5">
    <source>
        <dbReference type="SAM" id="MobiDB-lite"/>
    </source>
</evidence>
<comment type="caution">
    <text evidence="6">The sequence shown here is derived from an EMBL/GenBank/DDBJ whole genome shotgun (WGS) entry which is preliminary data.</text>
</comment>
<dbReference type="GO" id="GO:0019843">
    <property type="term" value="F:rRNA binding"/>
    <property type="evidence" value="ECO:0007669"/>
    <property type="project" value="UniProtKB-UniRule"/>
</dbReference>
<dbReference type="InterPro" id="IPR012677">
    <property type="entry name" value="Nucleotide-bd_a/b_plait_sf"/>
</dbReference>
<dbReference type="Gene3D" id="3.30.70.330">
    <property type="match status" value="1"/>
</dbReference>
<gene>
    <name evidence="4 6" type="primary">rplW</name>
    <name evidence="6" type="ORF">COU15_01995</name>
</gene>
<dbReference type="GO" id="GO:0003735">
    <property type="term" value="F:structural constituent of ribosome"/>
    <property type="evidence" value="ECO:0007669"/>
    <property type="project" value="InterPro"/>
</dbReference>
<evidence type="ECO:0000256" key="2">
    <source>
        <dbReference type="ARBA" id="ARBA00022980"/>
    </source>
</evidence>
<comment type="function">
    <text evidence="4">One of the early assembly proteins it binds 23S rRNA. One of the proteins that surrounds the polypeptide exit tunnel on the outside of the ribosome. Forms the main docking site for trigger factor binding to the ribosome.</text>
</comment>
<feature type="region of interest" description="Disordered" evidence="5">
    <location>
        <begin position="1"/>
        <end position="35"/>
    </location>
</feature>
<reference evidence="7" key="1">
    <citation type="submission" date="2017-09" db="EMBL/GenBank/DDBJ databases">
        <title>Depth-based differentiation of microbial function through sediment-hosted aquifers and enrichment of novel symbionts in the deep terrestrial subsurface.</title>
        <authorList>
            <person name="Probst A.J."/>
            <person name="Ladd B."/>
            <person name="Jarett J.K."/>
            <person name="Geller-Mcgrath D.E."/>
            <person name="Sieber C.M.K."/>
            <person name="Emerson J.B."/>
            <person name="Anantharaman K."/>
            <person name="Thomas B.C."/>
            <person name="Malmstrom R."/>
            <person name="Stieglmeier M."/>
            <person name="Klingl A."/>
            <person name="Woyke T."/>
            <person name="Ryan C.M."/>
            <person name="Banfield J.F."/>
        </authorList>
    </citation>
    <scope>NUCLEOTIDE SEQUENCE [LARGE SCALE GENOMIC DNA]</scope>
</reference>
<protein>
    <recommendedName>
        <fullName evidence="4">Large ribosomal subunit protein uL23</fullName>
    </recommendedName>
</protein>
<evidence type="ECO:0000313" key="6">
    <source>
        <dbReference type="EMBL" id="PIR85159.1"/>
    </source>
</evidence>
<dbReference type="GO" id="GO:0005840">
    <property type="term" value="C:ribosome"/>
    <property type="evidence" value="ECO:0007669"/>
    <property type="project" value="UniProtKB-KW"/>
</dbReference>
<dbReference type="Pfam" id="PF00276">
    <property type="entry name" value="Ribosomal_L23"/>
    <property type="match status" value="1"/>
</dbReference>
<proteinExistence type="inferred from homology"/>
<comment type="subunit">
    <text evidence="4">Part of the 50S ribosomal subunit. Contacts protein L29, and trigger factor when it is bound to the ribosome.</text>
</comment>
<dbReference type="Proteomes" id="UP000229315">
    <property type="component" value="Unassembled WGS sequence"/>
</dbReference>